<keyword evidence="3" id="KW-1185">Reference proteome</keyword>
<feature type="compositionally biased region" description="Basic and acidic residues" evidence="1">
    <location>
        <begin position="322"/>
        <end position="332"/>
    </location>
</feature>
<feature type="region of interest" description="Disordered" evidence="1">
    <location>
        <begin position="312"/>
        <end position="350"/>
    </location>
</feature>
<dbReference type="Gene3D" id="1.25.40.430">
    <property type="match status" value="1"/>
</dbReference>
<evidence type="ECO:0000313" key="3">
    <source>
        <dbReference type="Proteomes" id="UP000835052"/>
    </source>
</evidence>
<feature type="compositionally biased region" description="Basic residues" evidence="1">
    <location>
        <begin position="208"/>
        <end position="222"/>
    </location>
</feature>
<protein>
    <submittedName>
        <fullName evidence="2">Uncharacterized protein</fullName>
    </submittedName>
</protein>
<gene>
    <name evidence="2" type="ORF">CAUJ_LOCUS13754</name>
</gene>
<dbReference type="AlphaFoldDB" id="A0A8S1HRK9"/>
<comment type="caution">
    <text evidence="2">The sequence shown here is derived from an EMBL/GenBank/DDBJ whole genome shotgun (WGS) entry which is preliminary data.</text>
</comment>
<name>A0A8S1HRK9_9PELO</name>
<proteinExistence type="predicted"/>
<organism evidence="2 3">
    <name type="scientific">Caenorhabditis auriculariae</name>
    <dbReference type="NCBI Taxonomy" id="2777116"/>
    <lineage>
        <taxon>Eukaryota</taxon>
        <taxon>Metazoa</taxon>
        <taxon>Ecdysozoa</taxon>
        <taxon>Nematoda</taxon>
        <taxon>Chromadorea</taxon>
        <taxon>Rhabditida</taxon>
        <taxon>Rhabditina</taxon>
        <taxon>Rhabditomorpha</taxon>
        <taxon>Rhabditoidea</taxon>
        <taxon>Rhabditidae</taxon>
        <taxon>Peloderinae</taxon>
        <taxon>Caenorhabditis</taxon>
    </lineage>
</organism>
<dbReference type="EMBL" id="CAJGYM010000106">
    <property type="protein sequence ID" value="CAD6197847.1"/>
    <property type="molecule type" value="Genomic_DNA"/>
</dbReference>
<feature type="region of interest" description="Disordered" evidence="1">
    <location>
        <begin position="262"/>
        <end position="281"/>
    </location>
</feature>
<evidence type="ECO:0000313" key="2">
    <source>
        <dbReference type="EMBL" id="CAD6197847.1"/>
    </source>
</evidence>
<dbReference type="Proteomes" id="UP000835052">
    <property type="component" value="Unassembled WGS sequence"/>
</dbReference>
<accession>A0A8S1HRK9</accession>
<sequence length="350" mass="39437">METSPSYVAACPDANRLARFGESSAFGMRPRRADGGVALSFLPFSVLQTLYENVMGPDVDETSLNCFAIQLAGFDKRGEYPEVRKKALAVFQVCSKNGRFLKSEALLSILKIIAKNSESRTEIYKRLHNQNRFTSQLPFYLQWAETYAQGRKMEKFKMVVELAQENLVRKVSLANIEAGFKLLWKKYFPGVTCNVFSTLDEKIPQKMPGKRFPCKAKPKNRVRSAPYEKKKPERKSFDVLLDSDSSHSICKQILSRPGLNILNDSKKRASPKDPPQSFPEDEPIIVGSFALKQGFSAVTSSPVESGVMSAEEFFGHRPPTQRPEEDLTKMPKVDPPGFKRKSILKTTITH</sequence>
<evidence type="ECO:0000256" key="1">
    <source>
        <dbReference type="SAM" id="MobiDB-lite"/>
    </source>
</evidence>
<reference evidence="2" key="1">
    <citation type="submission" date="2020-10" db="EMBL/GenBank/DDBJ databases">
        <authorList>
            <person name="Kikuchi T."/>
        </authorList>
    </citation>
    <scope>NUCLEOTIDE SEQUENCE</scope>
    <source>
        <strain evidence="2">NKZ352</strain>
    </source>
</reference>
<feature type="region of interest" description="Disordered" evidence="1">
    <location>
        <begin position="208"/>
        <end position="230"/>
    </location>
</feature>